<feature type="region of interest" description="Disordered" evidence="2">
    <location>
        <begin position="159"/>
        <end position="199"/>
    </location>
</feature>
<protein>
    <recommendedName>
        <fullName evidence="5">Homer protein</fullName>
    </recommendedName>
</protein>
<feature type="region of interest" description="Disordered" evidence="2">
    <location>
        <begin position="539"/>
        <end position="576"/>
    </location>
</feature>
<proteinExistence type="predicted"/>
<evidence type="ECO:0008006" key="5">
    <source>
        <dbReference type="Google" id="ProtNLM"/>
    </source>
</evidence>
<sequence length="733" mass="82108">MAELHSCASLIKASTLCARSRGCSIEFSSHPAPLGCDERDVKGEDVNVVAEISVQLQRERQKNAELMERISLLEAQIQEKEKVSLLNTSQVDCLTATERNFKKFKRQKIEIDVVGNAKTAKSPDMGDSPCEPLEDSDQQDHLVNWMSMDETQFLNVEKFKDGDQAADCEDTDDSDGEDDDYYGEDNANVDDKDRENDDKLDVSSTLKRHFHEEGVDWGVHVPCAKRLPGNPSEPKCLSVSHEINGDQDKGCVLPESGTTFNKTELKRHNRRETKKIKGYKASSEIHVSGSGQDIRQKRYGIVSLHRKPPKVAFCPKEVKRIIESEALLLKNAQSHTIRKIIIFASLGIRHGCEDMYELDFNHFSILRKGEPYASPKDPGEHVLYEHPGVRRKVFYPNRQNPVLCPVQILEEEKAMRPSDPSCPSCLFLCIKYGGRTRNLPQNEYVRQRMGRNKLKSFGPLICQMAMLVNSRSGSFFFKALGITLLFMAGFPDDLVQRETKYRNLDLLQKYYRTDEDAEGEELFHPYPLSFDTVSSNSQQFVGKPVSRKPSNKKQTTSISKAQSSLRSSALPPVPTSPVSPTPFGLLGYTSIQAHAMAAFTSMSSHTLRENLISNPLISSSSHNVSYDAGQTPTQHSMFPPHPVNTFMPIPYWPHMNAFPSFPFPSTYGYRSFPPSSNYISLHPPPYYGHPSHIPFGSKVVEGTGKKDATMEGDHSDSGSSSSSSKTKKALTKL</sequence>
<accession>A0A9Q0KRU0</accession>
<keyword evidence="4" id="KW-1185">Reference proteome</keyword>
<dbReference type="AlphaFoldDB" id="A0A9Q0KRU0"/>
<feature type="compositionally biased region" description="Basic and acidic residues" evidence="2">
    <location>
        <begin position="703"/>
        <end position="716"/>
    </location>
</feature>
<feature type="region of interest" description="Disordered" evidence="2">
    <location>
        <begin position="697"/>
        <end position="733"/>
    </location>
</feature>
<evidence type="ECO:0000256" key="2">
    <source>
        <dbReference type="SAM" id="MobiDB-lite"/>
    </source>
</evidence>
<organism evidence="3 4">
    <name type="scientific">Protea cynaroides</name>
    <dbReference type="NCBI Taxonomy" id="273540"/>
    <lineage>
        <taxon>Eukaryota</taxon>
        <taxon>Viridiplantae</taxon>
        <taxon>Streptophyta</taxon>
        <taxon>Embryophyta</taxon>
        <taxon>Tracheophyta</taxon>
        <taxon>Spermatophyta</taxon>
        <taxon>Magnoliopsida</taxon>
        <taxon>Proteales</taxon>
        <taxon>Proteaceae</taxon>
        <taxon>Protea</taxon>
    </lineage>
</organism>
<evidence type="ECO:0000256" key="1">
    <source>
        <dbReference type="SAM" id="Coils"/>
    </source>
</evidence>
<name>A0A9Q0KRU0_9MAGN</name>
<evidence type="ECO:0000313" key="3">
    <source>
        <dbReference type="EMBL" id="KAJ4975678.1"/>
    </source>
</evidence>
<dbReference type="Proteomes" id="UP001141806">
    <property type="component" value="Unassembled WGS sequence"/>
</dbReference>
<gene>
    <name evidence="3" type="ORF">NE237_000784</name>
</gene>
<evidence type="ECO:0000313" key="4">
    <source>
        <dbReference type="Proteomes" id="UP001141806"/>
    </source>
</evidence>
<feature type="compositionally biased region" description="Polar residues" evidence="2">
    <location>
        <begin position="552"/>
        <end position="567"/>
    </location>
</feature>
<feature type="compositionally biased region" description="Acidic residues" evidence="2">
    <location>
        <begin position="164"/>
        <end position="183"/>
    </location>
</feature>
<comment type="caution">
    <text evidence="3">The sequence shown here is derived from an EMBL/GenBank/DDBJ whole genome shotgun (WGS) entry which is preliminary data.</text>
</comment>
<dbReference type="EMBL" id="JAMYWD010000003">
    <property type="protein sequence ID" value="KAJ4975678.1"/>
    <property type="molecule type" value="Genomic_DNA"/>
</dbReference>
<feature type="coiled-coil region" evidence="1">
    <location>
        <begin position="49"/>
        <end position="83"/>
    </location>
</feature>
<keyword evidence="1" id="KW-0175">Coiled coil</keyword>
<dbReference type="OrthoDB" id="2020743at2759"/>
<reference evidence="3" key="1">
    <citation type="journal article" date="2023" name="Plant J.">
        <title>The genome of the king protea, Protea cynaroides.</title>
        <authorList>
            <person name="Chang J."/>
            <person name="Duong T.A."/>
            <person name="Schoeman C."/>
            <person name="Ma X."/>
            <person name="Roodt D."/>
            <person name="Barker N."/>
            <person name="Li Z."/>
            <person name="Van de Peer Y."/>
            <person name="Mizrachi E."/>
        </authorList>
    </citation>
    <scope>NUCLEOTIDE SEQUENCE</scope>
    <source>
        <tissue evidence="3">Young leaves</tissue>
    </source>
</reference>
<feature type="compositionally biased region" description="Basic and acidic residues" evidence="2">
    <location>
        <begin position="189"/>
        <end position="199"/>
    </location>
</feature>